<organism evidence="1">
    <name type="scientific">Campylobacter sp. CCS1377</name>
    <dbReference type="NCBI Taxonomy" id="3158229"/>
    <lineage>
        <taxon>Bacteria</taxon>
        <taxon>Pseudomonadati</taxon>
        <taxon>Campylobacterota</taxon>
        <taxon>Epsilonproteobacteria</taxon>
        <taxon>Campylobacterales</taxon>
        <taxon>Campylobacteraceae</taxon>
        <taxon>Campylobacter</taxon>
    </lineage>
</organism>
<reference evidence="1" key="1">
    <citation type="submission" date="2024-05" db="EMBL/GenBank/DDBJ databases">
        <title>Campylobacter coli isolated from environmental waters in Slovenia.</title>
        <authorList>
            <person name="Zautner A.E."/>
            <person name="Bunk B."/>
            <person name="Riedel T."/>
            <person name="Sproeer C."/>
        </authorList>
    </citation>
    <scope>NUCLEOTIDE SEQUENCE</scope>
    <source>
        <strain evidence="1">CCS1377</strain>
    </source>
</reference>
<dbReference type="AlphaFoldDB" id="A0AAU7E9E8"/>
<protein>
    <submittedName>
        <fullName evidence="1">DNA polymerase III subunit delta</fullName>
    </submittedName>
</protein>
<dbReference type="SUPFAM" id="SSF52540">
    <property type="entry name" value="P-loop containing nucleoside triphosphate hydrolases"/>
    <property type="match status" value="1"/>
</dbReference>
<dbReference type="RefSeq" id="WP_243832601.1">
    <property type="nucleotide sequence ID" value="NZ_CP155620.1"/>
</dbReference>
<accession>A0AAU7E9E8</accession>
<name>A0AAU7E9E8_9BACT</name>
<dbReference type="Pfam" id="PF13177">
    <property type="entry name" value="DNA_pol3_delta2"/>
    <property type="match status" value="1"/>
</dbReference>
<dbReference type="EMBL" id="CP155620">
    <property type="protein sequence ID" value="XBJ30146.1"/>
    <property type="molecule type" value="Genomic_DNA"/>
</dbReference>
<evidence type="ECO:0000313" key="1">
    <source>
        <dbReference type="EMBL" id="XBJ30146.1"/>
    </source>
</evidence>
<gene>
    <name evidence="1" type="ORF">AAH949_04615</name>
</gene>
<proteinExistence type="predicted"/>
<dbReference type="NCBIfam" id="NF006296">
    <property type="entry name" value="PRK08485.1"/>
    <property type="match status" value="1"/>
</dbReference>
<dbReference type="Gene3D" id="3.40.50.300">
    <property type="entry name" value="P-loop containing nucleotide triphosphate hydrolases"/>
    <property type="match status" value="1"/>
</dbReference>
<dbReference type="InterPro" id="IPR027417">
    <property type="entry name" value="P-loop_NTPase"/>
</dbReference>
<sequence length="184" mass="21597">MLENFNLNDLRFIPKTPVNEFLIEDAKAVEKESYIAERTQKIIIIMAHSFRNEAQNFLLKLFEEPPKNIKFLIVAPSKNLLLPTVRSRFICEKRNEKKQRQDINLNLKQLGLKEIFSFLQSHESLDKVELMELIANLSLHCVKEFNLSEKELELFYKAYELAKLNSKANILLSSLLLNLYEVKK</sequence>